<accession>A0A397IEL4</accession>
<keyword evidence="2" id="KW-1185">Reference proteome</keyword>
<name>A0A397IEL4_9GLOM</name>
<evidence type="ECO:0000313" key="2">
    <source>
        <dbReference type="Proteomes" id="UP000266861"/>
    </source>
</evidence>
<reference evidence="1 2" key="1">
    <citation type="submission" date="2018-08" db="EMBL/GenBank/DDBJ databases">
        <title>Genome and evolution of the arbuscular mycorrhizal fungus Diversispora epigaea (formerly Glomus versiforme) and its bacterial endosymbionts.</title>
        <authorList>
            <person name="Sun X."/>
            <person name="Fei Z."/>
            <person name="Harrison M."/>
        </authorList>
    </citation>
    <scope>NUCLEOTIDE SEQUENCE [LARGE SCALE GENOMIC DNA]</scope>
    <source>
        <strain evidence="1 2">IT104</strain>
    </source>
</reference>
<dbReference type="EMBL" id="PQFF01000223">
    <property type="protein sequence ID" value="RHZ72698.1"/>
    <property type="molecule type" value="Genomic_DNA"/>
</dbReference>
<proteinExistence type="predicted"/>
<organism evidence="1 2">
    <name type="scientific">Diversispora epigaea</name>
    <dbReference type="NCBI Taxonomy" id="1348612"/>
    <lineage>
        <taxon>Eukaryota</taxon>
        <taxon>Fungi</taxon>
        <taxon>Fungi incertae sedis</taxon>
        <taxon>Mucoromycota</taxon>
        <taxon>Glomeromycotina</taxon>
        <taxon>Glomeromycetes</taxon>
        <taxon>Diversisporales</taxon>
        <taxon>Diversisporaceae</taxon>
        <taxon>Diversispora</taxon>
    </lineage>
</organism>
<evidence type="ECO:0000313" key="1">
    <source>
        <dbReference type="EMBL" id="RHZ72698.1"/>
    </source>
</evidence>
<comment type="caution">
    <text evidence="1">The sequence shown here is derived from an EMBL/GenBank/DDBJ whole genome shotgun (WGS) entry which is preliminary data.</text>
</comment>
<dbReference type="Proteomes" id="UP000266861">
    <property type="component" value="Unassembled WGS sequence"/>
</dbReference>
<gene>
    <name evidence="1" type="ORF">Glove_241g40</name>
</gene>
<dbReference type="AlphaFoldDB" id="A0A397IEL4"/>
<sequence length="142" mass="17098">MKEYPNNIHHTSFMTCLEEGQYVYRENFSSLYSICNDCRYMIFSDIEVMISVHIINNNLKKQLLRQLQELQRYIRKQYSKKLKISLDEELNDKGAVIIVDYKMKILSQNVKKTKAEFFDKCDWSLHFVLVYIKNIEQNQINI</sequence>
<dbReference type="OrthoDB" id="2431416at2759"/>
<protein>
    <submittedName>
        <fullName evidence="1">Uncharacterized protein</fullName>
    </submittedName>
</protein>